<comment type="caution">
    <text evidence="4">The sequence shown here is derived from an EMBL/GenBank/DDBJ whole genome shotgun (WGS) entry which is preliminary data.</text>
</comment>
<keyword evidence="2" id="KW-0812">Transmembrane</keyword>
<keyword evidence="2" id="KW-1133">Transmembrane helix</keyword>
<proteinExistence type="predicted"/>
<keyword evidence="1" id="KW-0863">Zinc-finger</keyword>
<evidence type="ECO:0000256" key="1">
    <source>
        <dbReference type="PROSITE-ProRule" id="PRU00047"/>
    </source>
</evidence>
<feature type="domain" description="CCHC-type" evidence="3">
    <location>
        <begin position="183"/>
        <end position="198"/>
    </location>
</feature>
<gene>
    <name evidence="4" type="ORF">Ddye_009205</name>
</gene>
<dbReference type="GO" id="GO:0008270">
    <property type="term" value="F:zinc ion binding"/>
    <property type="evidence" value="ECO:0007669"/>
    <property type="project" value="UniProtKB-KW"/>
</dbReference>
<dbReference type="AlphaFoldDB" id="A0AAD9XBY0"/>
<dbReference type="Proteomes" id="UP001280121">
    <property type="component" value="Unassembled WGS sequence"/>
</dbReference>
<dbReference type="InterPro" id="IPR001878">
    <property type="entry name" value="Znf_CCHC"/>
</dbReference>
<evidence type="ECO:0000259" key="3">
    <source>
        <dbReference type="PROSITE" id="PS50158"/>
    </source>
</evidence>
<keyword evidence="2" id="KW-0472">Membrane</keyword>
<feature type="transmembrane region" description="Helical" evidence="2">
    <location>
        <begin position="208"/>
        <end position="227"/>
    </location>
</feature>
<keyword evidence="5" id="KW-1185">Reference proteome</keyword>
<reference evidence="4" key="1">
    <citation type="journal article" date="2023" name="Plant J.">
        <title>Genome sequences and population genomics provide insights into the demographic history, inbreeding, and mutation load of two 'living fossil' tree species of Dipteronia.</title>
        <authorList>
            <person name="Feng Y."/>
            <person name="Comes H.P."/>
            <person name="Chen J."/>
            <person name="Zhu S."/>
            <person name="Lu R."/>
            <person name="Zhang X."/>
            <person name="Li P."/>
            <person name="Qiu J."/>
            <person name="Olsen K.M."/>
            <person name="Qiu Y."/>
        </authorList>
    </citation>
    <scope>NUCLEOTIDE SEQUENCE</scope>
    <source>
        <strain evidence="4">KIB01</strain>
    </source>
</reference>
<protein>
    <recommendedName>
        <fullName evidence="3">CCHC-type domain-containing protein</fullName>
    </recommendedName>
</protein>
<sequence>MTTLKNNKINWKLWHLARVANHAGFNQVLASIRKESLQAANLLLSEPVEKWARHAFESSLKADHICNNMSECFNSWIREDKRQTCTSIVGEFEKEIMVRLCEKWAKVEKLSDLITPYARENFTKNEKEARNLQVIHGRGQWWPIVQSEIIEPPVKKTKARIINKNKIRALDELRAPNATFHERCSKCGEPGHNRATCRFELVKKKKKNAAAFVCFNTLFSISLHAFLSVNPLF</sequence>
<accession>A0AAD9XBY0</accession>
<dbReference type="EMBL" id="JANJYI010000003">
    <property type="protein sequence ID" value="KAK2656153.1"/>
    <property type="molecule type" value="Genomic_DNA"/>
</dbReference>
<evidence type="ECO:0000313" key="4">
    <source>
        <dbReference type="EMBL" id="KAK2656153.1"/>
    </source>
</evidence>
<organism evidence="4 5">
    <name type="scientific">Dipteronia dyeriana</name>
    <dbReference type="NCBI Taxonomy" id="168575"/>
    <lineage>
        <taxon>Eukaryota</taxon>
        <taxon>Viridiplantae</taxon>
        <taxon>Streptophyta</taxon>
        <taxon>Embryophyta</taxon>
        <taxon>Tracheophyta</taxon>
        <taxon>Spermatophyta</taxon>
        <taxon>Magnoliopsida</taxon>
        <taxon>eudicotyledons</taxon>
        <taxon>Gunneridae</taxon>
        <taxon>Pentapetalae</taxon>
        <taxon>rosids</taxon>
        <taxon>malvids</taxon>
        <taxon>Sapindales</taxon>
        <taxon>Sapindaceae</taxon>
        <taxon>Hippocastanoideae</taxon>
        <taxon>Acereae</taxon>
        <taxon>Dipteronia</taxon>
    </lineage>
</organism>
<dbReference type="PROSITE" id="PS50158">
    <property type="entry name" value="ZF_CCHC"/>
    <property type="match status" value="1"/>
</dbReference>
<name>A0AAD9XBY0_9ROSI</name>
<dbReference type="GO" id="GO:0003676">
    <property type="term" value="F:nucleic acid binding"/>
    <property type="evidence" value="ECO:0007669"/>
    <property type="project" value="InterPro"/>
</dbReference>
<evidence type="ECO:0000313" key="5">
    <source>
        <dbReference type="Proteomes" id="UP001280121"/>
    </source>
</evidence>
<keyword evidence="1" id="KW-0862">Zinc</keyword>
<keyword evidence="1" id="KW-0479">Metal-binding</keyword>
<evidence type="ECO:0000256" key="2">
    <source>
        <dbReference type="SAM" id="Phobius"/>
    </source>
</evidence>